<reference evidence="1" key="1">
    <citation type="submission" date="2022-03" db="EMBL/GenBank/DDBJ databases">
        <authorList>
            <person name="Alioto T."/>
            <person name="Alioto T."/>
            <person name="Gomez Garrido J."/>
        </authorList>
    </citation>
    <scope>NUCLEOTIDE SEQUENCE</scope>
</reference>
<protein>
    <submittedName>
        <fullName evidence="1">Uncharacterized protein</fullName>
    </submittedName>
</protein>
<gene>
    <name evidence="1" type="ORF">PECUL_23A038121</name>
</gene>
<sequence>MPKRDAEGVCMCHDGLTMASHIGTHPYTQYCRNTTSHNSLEYKHLPTYTTDILHAPIHTQPNTQPPR</sequence>
<keyword evidence="2" id="KW-1185">Reference proteome</keyword>
<evidence type="ECO:0000313" key="1">
    <source>
        <dbReference type="EMBL" id="CAH2245578.1"/>
    </source>
</evidence>
<dbReference type="Proteomes" id="UP001295444">
    <property type="component" value="Chromosome 02"/>
</dbReference>
<name>A0AAD1R9S0_PELCU</name>
<evidence type="ECO:0000313" key="2">
    <source>
        <dbReference type="Proteomes" id="UP001295444"/>
    </source>
</evidence>
<proteinExistence type="predicted"/>
<dbReference type="AlphaFoldDB" id="A0AAD1R9S0"/>
<organism evidence="1 2">
    <name type="scientific">Pelobates cultripes</name>
    <name type="common">Western spadefoot toad</name>
    <dbReference type="NCBI Taxonomy" id="61616"/>
    <lineage>
        <taxon>Eukaryota</taxon>
        <taxon>Metazoa</taxon>
        <taxon>Chordata</taxon>
        <taxon>Craniata</taxon>
        <taxon>Vertebrata</taxon>
        <taxon>Euteleostomi</taxon>
        <taxon>Amphibia</taxon>
        <taxon>Batrachia</taxon>
        <taxon>Anura</taxon>
        <taxon>Pelobatoidea</taxon>
        <taxon>Pelobatidae</taxon>
        <taxon>Pelobates</taxon>
    </lineage>
</organism>
<dbReference type="EMBL" id="OW240913">
    <property type="protein sequence ID" value="CAH2245578.1"/>
    <property type="molecule type" value="Genomic_DNA"/>
</dbReference>
<accession>A0AAD1R9S0</accession>